<dbReference type="Pfam" id="PF13302">
    <property type="entry name" value="Acetyltransf_3"/>
    <property type="match status" value="1"/>
</dbReference>
<dbReference type="EMBL" id="FPIY01000002">
    <property type="protein sequence ID" value="SFW38655.1"/>
    <property type="molecule type" value="Genomic_DNA"/>
</dbReference>
<keyword evidence="3" id="KW-1185">Reference proteome</keyword>
<organism evidence="2 3">
    <name type="scientific">Cellulophaga fucicola</name>
    <dbReference type="NCBI Taxonomy" id="76595"/>
    <lineage>
        <taxon>Bacteria</taxon>
        <taxon>Pseudomonadati</taxon>
        <taxon>Bacteroidota</taxon>
        <taxon>Flavobacteriia</taxon>
        <taxon>Flavobacteriales</taxon>
        <taxon>Flavobacteriaceae</taxon>
        <taxon>Cellulophaga</taxon>
    </lineage>
</organism>
<dbReference type="Gene3D" id="3.40.630.30">
    <property type="match status" value="1"/>
</dbReference>
<dbReference type="Proteomes" id="UP000183257">
    <property type="component" value="Unassembled WGS sequence"/>
</dbReference>
<dbReference type="PROSITE" id="PS51186">
    <property type="entry name" value="GNAT"/>
    <property type="match status" value="1"/>
</dbReference>
<gene>
    <name evidence="2" type="ORF">SAMN05660313_01357</name>
</gene>
<evidence type="ECO:0000313" key="2">
    <source>
        <dbReference type="EMBL" id="SFW38655.1"/>
    </source>
</evidence>
<dbReference type="STRING" id="76595.SAMN05660313_01357"/>
<dbReference type="InterPro" id="IPR000182">
    <property type="entry name" value="GNAT_dom"/>
</dbReference>
<dbReference type="OrthoDB" id="9788916at2"/>
<name>A0A1K1NTL4_9FLAO</name>
<dbReference type="GO" id="GO:0016747">
    <property type="term" value="F:acyltransferase activity, transferring groups other than amino-acyl groups"/>
    <property type="evidence" value="ECO:0007669"/>
    <property type="project" value="InterPro"/>
</dbReference>
<evidence type="ECO:0000259" key="1">
    <source>
        <dbReference type="PROSITE" id="PS51186"/>
    </source>
</evidence>
<dbReference type="InterPro" id="IPR051531">
    <property type="entry name" value="N-acetyltransferase"/>
</dbReference>
<feature type="domain" description="N-acetyltransferase" evidence="1">
    <location>
        <begin position="13"/>
        <end position="172"/>
    </location>
</feature>
<keyword evidence="2" id="KW-0808">Transferase</keyword>
<dbReference type="SUPFAM" id="SSF55729">
    <property type="entry name" value="Acyl-CoA N-acyltransferases (Nat)"/>
    <property type="match status" value="1"/>
</dbReference>
<dbReference type="AlphaFoldDB" id="A0A1K1NTL4"/>
<evidence type="ECO:0000313" key="3">
    <source>
        <dbReference type="Proteomes" id="UP000183257"/>
    </source>
</evidence>
<dbReference type="InterPro" id="IPR016181">
    <property type="entry name" value="Acyl_CoA_acyltransferase"/>
</dbReference>
<protein>
    <submittedName>
        <fullName evidence="2">Protein N-acetyltransferase, RimJ/RimL family</fullName>
    </submittedName>
</protein>
<dbReference type="RefSeq" id="WP_072303043.1">
    <property type="nucleotide sequence ID" value="NZ_FPIY01000002.1"/>
</dbReference>
<dbReference type="PANTHER" id="PTHR43792">
    <property type="entry name" value="GNAT FAMILY, PUTATIVE (AFU_ORTHOLOGUE AFUA_3G00765)-RELATED-RELATED"/>
    <property type="match status" value="1"/>
</dbReference>
<accession>A0A1K1NTL4</accession>
<sequence length="172" mass="20017">MKYLLNGESTERLIFRNLKESDFDSWLPFHKDLRSSEFWNGLPKNPKTACQQQFNRVFERYKQDLGGMNALICKKTNLLVGLCRLLIQTVDNIEELEIGYSILPELWQKGYATEAAKKCKEFAFNNNFRDSLISIIHINNIPSIKVALANGMQLSKTTKYHNNPVHIYRVFN</sequence>
<dbReference type="PANTHER" id="PTHR43792:SF1">
    <property type="entry name" value="N-ACETYLTRANSFERASE DOMAIN-CONTAINING PROTEIN"/>
    <property type="match status" value="1"/>
</dbReference>
<proteinExistence type="predicted"/>
<reference evidence="3" key="1">
    <citation type="submission" date="2016-11" db="EMBL/GenBank/DDBJ databases">
        <authorList>
            <person name="Varghese N."/>
            <person name="Submissions S."/>
        </authorList>
    </citation>
    <scope>NUCLEOTIDE SEQUENCE [LARGE SCALE GENOMIC DNA]</scope>
    <source>
        <strain evidence="3">DSM 24786</strain>
    </source>
</reference>